<evidence type="ECO:0000256" key="1">
    <source>
        <dbReference type="SAM" id="MobiDB-lite"/>
    </source>
</evidence>
<dbReference type="PaxDb" id="6945-B7QD58"/>
<accession>B7QD58</accession>
<feature type="compositionally biased region" description="Basic and acidic residues" evidence="1">
    <location>
        <begin position="1"/>
        <end position="21"/>
    </location>
</feature>
<dbReference type="HOGENOM" id="CLU_2335958_0_0_1"/>
<name>B7QD58_IXOSC</name>
<reference evidence="3" key="2">
    <citation type="submission" date="2020-05" db="UniProtKB">
        <authorList>
            <consortium name="EnsemblMetazoa"/>
        </authorList>
    </citation>
    <scope>IDENTIFICATION</scope>
    <source>
        <strain evidence="3">wikel</strain>
    </source>
</reference>
<protein>
    <submittedName>
        <fullName evidence="2 3">Uncharacterized protein</fullName>
    </submittedName>
</protein>
<gene>
    <name evidence="2" type="ORF">IscW_ISCW022885</name>
</gene>
<evidence type="ECO:0000313" key="2">
    <source>
        <dbReference type="EMBL" id="EEC16780.1"/>
    </source>
</evidence>
<evidence type="ECO:0000313" key="3">
    <source>
        <dbReference type="EnsemblMetazoa" id="ISCW022885-PA"/>
    </source>
</evidence>
<feature type="region of interest" description="Disordered" evidence="1">
    <location>
        <begin position="1"/>
        <end position="98"/>
    </location>
</feature>
<dbReference type="EMBL" id="ABJB010432906">
    <property type="status" value="NOT_ANNOTATED_CDS"/>
    <property type="molecule type" value="Genomic_DNA"/>
</dbReference>
<reference evidence="2 4" key="1">
    <citation type="submission" date="2008-03" db="EMBL/GenBank/DDBJ databases">
        <title>Annotation of Ixodes scapularis.</title>
        <authorList>
            <consortium name="Ixodes scapularis Genome Project Consortium"/>
            <person name="Caler E."/>
            <person name="Hannick L.I."/>
            <person name="Bidwell S."/>
            <person name="Joardar V."/>
            <person name="Thiagarajan M."/>
            <person name="Amedeo P."/>
            <person name="Galinsky K.J."/>
            <person name="Schobel S."/>
            <person name="Inman J."/>
            <person name="Hostetler J."/>
            <person name="Miller J."/>
            <person name="Hammond M."/>
            <person name="Megy K."/>
            <person name="Lawson D."/>
            <person name="Kodira C."/>
            <person name="Sutton G."/>
            <person name="Meyer J."/>
            <person name="Hill C.A."/>
            <person name="Birren B."/>
            <person name="Nene V."/>
            <person name="Collins F."/>
            <person name="Alarcon-Chaidez F."/>
            <person name="Wikel S."/>
            <person name="Strausberg R."/>
        </authorList>
    </citation>
    <scope>NUCLEOTIDE SEQUENCE [LARGE SCALE GENOMIC DNA]</scope>
    <source>
        <strain evidence="4">Wikel</strain>
        <strain evidence="2">Wikel colony</strain>
    </source>
</reference>
<dbReference type="AlphaFoldDB" id="B7QD58"/>
<dbReference type="EMBL" id="DS911299">
    <property type="protein sequence ID" value="EEC16780.1"/>
    <property type="molecule type" value="Genomic_DNA"/>
</dbReference>
<feature type="compositionally biased region" description="Low complexity" evidence="1">
    <location>
        <begin position="46"/>
        <end position="58"/>
    </location>
</feature>
<organism>
    <name type="scientific">Ixodes scapularis</name>
    <name type="common">Black-legged tick</name>
    <name type="synonym">Deer tick</name>
    <dbReference type="NCBI Taxonomy" id="6945"/>
    <lineage>
        <taxon>Eukaryota</taxon>
        <taxon>Metazoa</taxon>
        <taxon>Ecdysozoa</taxon>
        <taxon>Arthropoda</taxon>
        <taxon>Chelicerata</taxon>
        <taxon>Arachnida</taxon>
        <taxon>Acari</taxon>
        <taxon>Parasitiformes</taxon>
        <taxon>Ixodida</taxon>
        <taxon>Ixodoidea</taxon>
        <taxon>Ixodidae</taxon>
        <taxon>Ixodinae</taxon>
        <taxon>Ixodes</taxon>
    </lineage>
</organism>
<dbReference type="InParanoid" id="B7QD58"/>
<dbReference type="Proteomes" id="UP000001555">
    <property type="component" value="Unassembled WGS sequence"/>
</dbReference>
<keyword evidence="4" id="KW-1185">Reference proteome</keyword>
<dbReference type="VEuPathDB" id="VectorBase:ISCW022885"/>
<proteinExistence type="predicted"/>
<sequence>MRGGERCGKEAIGGTDRDSRRRCFQRRSPAGPMPAQMGGSNGGGPPSSTGHPFATATSEARRRRRRQFGTRAREPSGPGRAPGATSGTIEDRRRHRSA</sequence>
<evidence type="ECO:0000313" key="4">
    <source>
        <dbReference type="Proteomes" id="UP000001555"/>
    </source>
</evidence>
<dbReference type="EnsemblMetazoa" id="ISCW022885-RA">
    <property type="protein sequence ID" value="ISCW022885-PA"/>
    <property type="gene ID" value="ISCW022885"/>
</dbReference>